<dbReference type="EMBL" id="KQ431974">
    <property type="protein sequence ID" value="KOF62959.1"/>
    <property type="molecule type" value="Genomic_DNA"/>
</dbReference>
<organism evidence="1">
    <name type="scientific">Octopus bimaculoides</name>
    <name type="common">California two-spotted octopus</name>
    <dbReference type="NCBI Taxonomy" id="37653"/>
    <lineage>
        <taxon>Eukaryota</taxon>
        <taxon>Metazoa</taxon>
        <taxon>Spiralia</taxon>
        <taxon>Lophotrochozoa</taxon>
        <taxon>Mollusca</taxon>
        <taxon>Cephalopoda</taxon>
        <taxon>Coleoidea</taxon>
        <taxon>Octopodiformes</taxon>
        <taxon>Octopoda</taxon>
        <taxon>Incirrata</taxon>
        <taxon>Octopodidae</taxon>
        <taxon>Octopus</taxon>
    </lineage>
</organism>
<evidence type="ECO:0000313" key="1">
    <source>
        <dbReference type="EMBL" id="KOF62959.1"/>
    </source>
</evidence>
<reference evidence="1" key="1">
    <citation type="submission" date="2015-07" db="EMBL/GenBank/DDBJ databases">
        <title>MeaNS - Measles Nucleotide Surveillance Program.</title>
        <authorList>
            <person name="Tran T."/>
            <person name="Druce J."/>
        </authorList>
    </citation>
    <scope>NUCLEOTIDE SEQUENCE</scope>
    <source>
        <strain evidence="1">UCB-OBI-ISO-001</strain>
        <tissue evidence="1">Gonad</tissue>
    </source>
</reference>
<accession>A0A0L8FH29</accession>
<name>A0A0L8FH29_OCTBM</name>
<sequence>MFILCFSVKYIWKLFKLVFLVSSPKITIKAFIHIKSVVLISNISLKETQVIENNVMLNGFSFSKMKLTSTF</sequence>
<dbReference type="AlphaFoldDB" id="A0A0L8FH29"/>
<gene>
    <name evidence="1" type="ORF">OCBIM_22021063mg</name>
</gene>
<proteinExistence type="predicted"/>
<protein>
    <submittedName>
        <fullName evidence="1">Uncharacterized protein</fullName>
    </submittedName>
</protein>